<dbReference type="GO" id="GO:0019646">
    <property type="term" value="P:aerobic electron transport chain"/>
    <property type="evidence" value="ECO:0007669"/>
    <property type="project" value="TreeGrafter"/>
</dbReference>
<dbReference type="GO" id="GO:0016682">
    <property type="term" value="F:oxidoreductase activity, acting on diphenols and related substances as donors, oxygen as acceptor"/>
    <property type="evidence" value="ECO:0007669"/>
    <property type="project" value="TreeGrafter"/>
</dbReference>
<gene>
    <name evidence="13" type="primary">cydB</name>
    <name evidence="13" type="ORF">OD750_004630</name>
</gene>
<dbReference type="GO" id="GO:0009055">
    <property type="term" value="F:electron transfer activity"/>
    <property type="evidence" value="ECO:0007669"/>
    <property type="project" value="TreeGrafter"/>
</dbReference>
<evidence type="ECO:0000256" key="5">
    <source>
        <dbReference type="ARBA" id="ARBA00022617"/>
    </source>
</evidence>
<evidence type="ECO:0000256" key="6">
    <source>
        <dbReference type="ARBA" id="ARBA00022692"/>
    </source>
</evidence>
<feature type="transmembrane region" description="Helical" evidence="12">
    <location>
        <begin position="92"/>
        <end position="113"/>
    </location>
</feature>
<evidence type="ECO:0000256" key="10">
    <source>
        <dbReference type="ARBA" id="ARBA00023004"/>
    </source>
</evidence>
<name>A0A9X3YJ68_9GAMM</name>
<evidence type="ECO:0000313" key="13">
    <source>
        <dbReference type="EMBL" id="MDC8011828.1"/>
    </source>
</evidence>
<evidence type="ECO:0000256" key="7">
    <source>
        <dbReference type="ARBA" id="ARBA00022723"/>
    </source>
</evidence>
<dbReference type="AlphaFoldDB" id="A0A9X3YJ68"/>
<comment type="caution">
    <text evidence="13">The sequence shown here is derived from an EMBL/GenBank/DDBJ whole genome shotgun (WGS) entry which is preliminary data.</text>
</comment>
<keyword evidence="6 12" id="KW-0812">Transmembrane</keyword>
<evidence type="ECO:0000256" key="11">
    <source>
        <dbReference type="ARBA" id="ARBA00023136"/>
    </source>
</evidence>
<keyword evidence="14" id="KW-1185">Reference proteome</keyword>
<dbReference type="NCBIfam" id="TIGR00203">
    <property type="entry name" value="cydB"/>
    <property type="match status" value="1"/>
</dbReference>
<feature type="transmembrane region" description="Helical" evidence="12">
    <location>
        <begin position="168"/>
        <end position="189"/>
    </location>
</feature>
<dbReference type="GO" id="GO:0046872">
    <property type="term" value="F:metal ion binding"/>
    <property type="evidence" value="ECO:0007669"/>
    <property type="project" value="UniProtKB-KW"/>
</dbReference>
<keyword evidence="9 12" id="KW-1133">Transmembrane helix</keyword>
<sequence length="384" mass="42509">MTELFAYLMSYDTLRVIWWLFLGVLLIGFAVMDGFDLGVGTLLPFIAHDDDERRVAINAVGPTWEGNQVWFILGGGAIFAAFPLVYSAAFSGFFVALILVLFALILRPVGFDYRSKLPDPRWRGTWDWCLFIAGFVPSLVFGVAFGNLLQGVPLHYADDLRVHYDGGFFGLLNPFGLLCGVVSLAMLVMHGATFLQLKTVGVVRDRARRWLGIAALVYAVAFALAGVWLAFGIDGYRITQFAGPEGASNPLAKTAVREAGAWFTNYRAMPLLWVIPALGFAGAFLGWRWADKRPGRAFIATATSVAMTIATAGVAMFPFLMPSSFNPSHSLTVWDATSSQLTLRWMFWMTVIFLPLIIAYTSWVFRVMRGPVTIEDVRGSHTHY</sequence>
<feature type="transmembrane region" description="Helical" evidence="12">
    <location>
        <begin position="297"/>
        <end position="321"/>
    </location>
</feature>
<evidence type="ECO:0000256" key="3">
    <source>
        <dbReference type="ARBA" id="ARBA00022448"/>
    </source>
</evidence>
<dbReference type="RefSeq" id="WP_263543098.1">
    <property type="nucleotide sequence ID" value="NZ_JAOVZO020000003.1"/>
</dbReference>
<feature type="transmembrane region" description="Helical" evidence="12">
    <location>
        <begin position="125"/>
        <end position="148"/>
    </location>
</feature>
<feature type="transmembrane region" description="Helical" evidence="12">
    <location>
        <begin position="16"/>
        <end position="47"/>
    </location>
</feature>
<keyword evidence="7" id="KW-0479">Metal-binding</keyword>
<dbReference type="GO" id="GO:0005886">
    <property type="term" value="C:plasma membrane"/>
    <property type="evidence" value="ECO:0007669"/>
    <property type="project" value="UniProtKB-SubCell"/>
</dbReference>
<organism evidence="13 14">
    <name type="scientific">Tahibacter soli</name>
    <dbReference type="NCBI Taxonomy" id="2983605"/>
    <lineage>
        <taxon>Bacteria</taxon>
        <taxon>Pseudomonadati</taxon>
        <taxon>Pseudomonadota</taxon>
        <taxon>Gammaproteobacteria</taxon>
        <taxon>Lysobacterales</taxon>
        <taxon>Rhodanobacteraceae</taxon>
        <taxon>Tahibacter</taxon>
    </lineage>
</organism>
<comment type="similarity">
    <text evidence="2">Belongs to the cytochrome ubiquinol oxidase subunit 2 family.</text>
</comment>
<dbReference type="PANTHER" id="PTHR43141:SF5">
    <property type="entry name" value="CYTOCHROME BD-I UBIQUINOL OXIDASE SUBUNIT 2"/>
    <property type="match status" value="1"/>
</dbReference>
<proteinExistence type="inferred from homology"/>
<dbReference type="PIRSF" id="PIRSF000267">
    <property type="entry name" value="Cyt_oxidse_sub2"/>
    <property type="match status" value="1"/>
</dbReference>
<evidence type="ECO:0000256" key="1">
    <source>
        <dbReference type="ARBA" id="ARBA00004651"/>
    </source>
</evidence>
<evidence type="ECO:0000256" key="8">
    <source>
        <dbReference type="ARBA" id="ARBA00022982"/>
    </source>
</evidence>
<evidence type="ECO:0000256" key="12">
    <source>
        <dbReference type="SAM" id="Phobius"/>
    </source>
</evidence>
<feature type="transmembrane region" description="Helical" evidence="12">
    <location>
        <begin position="210"/>
        <end position="231"/>
    </location>
</feature>
<dbReference type="Pfam" id="PF02322">
    <property type="entry name" value="Cyt_bd_oxida_II"/>
    <property type="match status" value="1"/>
</dbReference>
<evidence type="ECO:0000256" key="2">
    <source>
        <dbReference type="ARBA" id="ARBA00007543"/>
    </source>
</evidence>
<keyword evidence="8" id="KW-0249">Electron transport</keyword>
<dbReference type="Proteomes" id="UP001139971">
    <property type="component" value="Unassembled WGS sequence"/>
</dbReference>
<evidence type="ECO:0000256" key="4">
    <source>
        <dbReference type="ARBA" id="ARBA00022475"/>
    </source>
</evidence>
<dbReference type="InterPro" id="IPR003317">
    <property type="entry name" value="Cyt-d_oxidase_su2"/>
</dbReference>
<accession>A0A9X3YJ68</accession>
<comment type="subcellular location">
    <subcellularLocation>
        <location evidence="1">Cell membrane</location>
        <topology evidence="1">Multi-pass membrane protein</topology>
    </subcellularLocation>
</comment>
<dbReference type="GO" id="GO:0070069">
    <property type="term" value="C:cytochrome complex"/>
    <property type="evidence" value="ECO:0007669"/>
    <property type="project" value="TreeGrafter"/>
</dbReference>
<keyword evidence="10" id="KW-0408">Iron</keyword>
<feature type="transmembrane region" description="Helical" evidence="12">
    <location>
        <begin position="271"/>
        <end position="290"/>
    </location>
</feature>
<protein>
    <submittedName>
        <fullName evidence="13">Cytochrome d ubiquinol oxidase subunit II</fullName>
    </submittedName>
</protein>
<keyword evidence="11 12" id="KW-0472">Membrane</keyword>
<keyword evidence="3" id="KW-0813">Transport</keyword>
<dbReference type="EMBL" id="JAOVZO020000003">
    <property type="protein sequence ID" value="MDC8011828.1"/>
    <property type="molecule type" value="Genomic_DNA"/>
</dbReference>
<evidence type="ECO:0000313" key="14">
    <source>
        <dbReference type="Proteomes" id="UP001139971"/>
    </source>
</evidence>
<keyword evidence="4" id="KW-1003">Cell membrane</keyword>
<reference evidence="13" key="1">
    <citation type="submission" date="2023-02" db="EMBL/GenBank/DDBJ databases">
        <title>Tahibacter soli sp. nov. isolated from soil.</title>
        <authorList>
            <person name="Baek J.H."/>
            <person name="Lee J.K."/>
            <person name="Choi D.G."/>
            <person name="Jeon C.O."/>
        </authorList>
    </citation>
    <scope>NUCLEOTIDE SEQUENCE</scope>
    <source>
        <strain evidence="13">BL</strain>
    </source>
</reference>
<feature type="transmembrane region" description="Helical" evidence="12">
    <location>
        <begin position="345"/>
        <end position="365"/>
    </location>
</feature>
<keyword evidence="5" id="KW-0349">Heme</keyword>
<evidence type="ECO:0000256" key="9">
    <source>
        <dbReference type="ARBA" id="ARBA00022989"/>
    </source>
</evidence>
<dbReference type="PANTHER" id="PTHR43141">
    <property type="entry name" value="CYTOCHROME BD2 SUBUNIT II"/>
    <property type="match status" value="1"/>
</dbReference>